<evidence type="ECO:0000313" key="14">
    <source>
        <dbReference type="EMBL" id="KAJ8276694.1"/>
    </source>
</evidence>
<sequence length="400" mass="44622">MLKAAVMAAAHIQPCSLIWIITMAACAKTPDVHVTCIFSMDCILPCHFKPAEGEVIHWYRKKALVHSFYNGSDVLEQQDEHYRGRTFLFQGQFAQGNASLLLQRSGIEDKGRYRCHVRTALGDQESYTIAKVEAPIRTMQMTSPSGYEEVTCSSQDIYPAPQLFWSTDPPAPLGAIKPTTRKMADTLGLYSVKSMQKRLGNLSDFTYICTLNSYYGTQTWIASLRERAIFSVSGKGLTIPCLVPMKFHNFTLTWTLTRASKTEVILTYDSLTRQISNRWKNKARLDPNLVLTGNGSLWLQNLEQSAQTETYTCAFSAFQIQQLVQNHVSFIAAIKGGNQSNLWIIAVVIAALALCTAGVILYAKQRGDHSQLSRTTEDATEIQHMMNEGGNNTQANNQAL</sequence>
<dbReference type="GO" id="GO:0042130">
    <property type="term" value="P:negative regulation of T cell proliferation"/>
    <property type="evidence" value="ECO:0007669"/>
    <property type="project" value="TreeGrafter"/>
</dbReference>
<evidence type="ECO:0000256" key="1">
    <source>
        <dbReference type="ARBA" id="ARBA00004251"/>
    </source>
</evidence>
<evidence type="ECO:0000259" key="13">
    <source>
        <dbReference type="PROSITE" id="PS50835"/>
    </source>
</evidence>
<dbReference type="Proteomes" id="UP001152803">
    <property type="component" value="Unassembled WGS sequence"/>
</dbReference>
<comment type="caution">
    <text evidence="14">The sequence shown here is derived from an EMBL/GenBank/DDBJ whole genome shotgun (WGS) entry which is preliminary data.</text>
</comment>
<evidence type="ECO:0000256" key="10">
    <source>
        <dbReference type="ARBA" id="ARBA00023319"/>
    </source>
</evidence>
<evidence type="ECO:0000256" key="11">
    <source>
        <dbReference type="SAM" id="Phobius"/>
    </source>
</evidence>
<dbReference type="InterPro" id="IPR007110">
    <property type="entry name" value="Ig-like_dom"/>
</dbReference>
<dbReference type="GO" id="GO:0006955">
    <property type="term" value="P:immune response"/>
    <property type="evidence" value="ECO:0007669"/>
    <property type="project" value="TreeGrafter"/>
</dbReference>
<keyword evidence="4 12" id="KW-0732">Signal</keyword>
<keyword evidence="10" id="KW-0393">Immunoglobulin domain</keyword>
<dbReference type="FunFam" id="2.60.40.10:FF:000142">
    <property type="entry name" value="V-set domain-containing T-cell activation inhibitor 1"/>
    <property type="match status" value="1"/>
</dbReference>
<feature type="transmembrane region" description="Helical" evidence="11">
    <location>
        <begin position="342"/>
        <end position="363"/>
    </location>
</feature>
<evidence type="ECO:0000313" key="15">
    <source>
        <dbReference type="Proteomes" id="UP001152803"/>
    </source>
</evidence>
<dbReference type="GO" id="GO:0071222">
    <property type="term" value="P:cellular response to lipopolysaccharide"/>
    <property type="evidence" value="ECO:0007669"/>
    <property type="project" value="TreeGrafter"/>
</dbReference>
<evidence type="ECO:0000256" key="9">
    <source>
        <dbReference type="ARBA" id="ARBA00023180"/>
    </source>
</evidence>
<protein>
    <recommendedName>
        <fullName evidence="13">Ig-like domain-containing protein</fullName>
    </recommendedName>
</protein>
<dbReference type="Pfam" id="PF07686">
    <property type="entry name" value="V-set"/>
    <property type="match status" value="1"/>
</dbReference>
<dbReference type="OrthoDB" id="9983389at2759"/>
<dbReference type="EMBL" id="JAFJMO010000005">
    <property type="protein sequence ID" value="KAJ8276694.1"/>
    <property type="molecule type" value="Genomic_DNA"/>
</dbReference>
<dbReference type="GO" id="GO:0042102">
    <property type="term" value="P:positive regulation of T cell proliferation"/>
    <property type="evidence" value="ECO:0007669"/>
    <property type="project" value="TreeGrafter"/>
</dbReference>
<dbReference type="SUPFAM" id="SSF48726">
    <property type="entry name" value="Immunoglobulin"/>
    <property type="match status" value="2"/>
</dbReference>
<keyword evidence="3 11" id="KW-0812">Transmembrane</keyword>
<keyword evidence="7" id="KW-1015">Disulfide bond</keyword>
<feature type="chain" id="PRO_5040333816" description="Ig-like domain-containing protein" evidence="12">
    <location>
        <begin position="27"/>
        <end position="400"/>
    </location>
</feature>
<dbReference type="PROSITE" id="PS51257">
    <property type="entry name" value="PROKAR_LIPOPROTEIN"/>
    <property type="match status" value="1"/>
</dbReference>
<feature type="signal peptide" evidence="12">
    <location>
        <begin position="1"/>
        <end position="26"/>
    </location>
</feature>
<evidence type="ECO:0000256" key="7">
    <source>
        <dbReference type="ARBA" id="ARBA00023157"/>
    </source>
</evidence>
<name>A0A9Q1I186_CONCO</name>
<proteinExistence type="predicted"/>
<dbReference type="PANTHER" id="PTHR25466:SF14">
    <property type="entry name" value="BUTYROPHILIN SUBFAMILY 2 MEMBER A2-LIKE-RELATED"/>
    <property type="match status" value="1"/>
</dbReference>
<reference evidence="14" key="1">
    <citation type="journal article" date="2023" name="Science">
        <title>Genome structures resolve the early diversification of teleost fishes.</title>
        <authorList>
            <person name="Parey E."/>
            <person name="Louis A."/>
            <person name="Montfort J."/>
            <person name="Bouchez O."/>
            <person name="Roques C."/>
            <person name="Iampietro C."/>
            <person name="Lluch J."/>
            <person name="Castinel A."/>
            <person name="Donnadieu C."/>
            <person name="Desvignes T."/>
            <person name="Floi Bucao C."/>
            <person name="Jouanno E."/>
            <person name="Wen M."/>
            <person name="Mejri S."/>
            <person name="Dirks R."/>
            <person name="Jansen H."/>
            <person name="Henkel C."/>
            <person name="Chen W.J."/>
            <person name="Zahm M."/>
            <person name="Cabau C."/>
            <person name="Klopp C."/>
            <person name="Thompson A.W."/>
            <person name="Robinson-Rechavi M."/>
            <person name="Braasch I."/>
            <person name="Lecointre G."/>
            <person name="Bobe J."/>
            <person name="Postlethwait J.H."/>
            <person name="Berthelot C."/>
            <person name="Roest Crollius H."/>
            <person name="Guiguen Y."/>
        </authorList>
    </citation>
    <scope>NUCLEOTIDE SEQUENCE</scope>
    <source>
        <strain evidence="14">Concon-B</strain>
    </source>
</reference>
<keyword evidence="2" id="KW-1003">Cell membrane</keyword>
<evidence type="ECO:0000256" key="12">
    <source>
        <dbReference type="SAM" id="SignalP"/>
    </source>
</evidence>
<dbReference type="InterPro" id="IPR036179">
    <property type="entry name" value="Ig-like_dom_sf"/>
</dbReference>
<dbReference type="AlphaFoldDB" id="A0A9Q1I186"/>
<keyword evidence="8" id="KW-0675">Receptor</keyword>
<dbReference type="GO" id="GO:0007166">
    <property type="term" value="P:cell surface receptor signaling pathway"/>
    <property type="evidence" value="ECO:0007669"/>
    <property type="project" value="TreeGrafter"/>
</dbReference>
<evidence type="ECO:0000256" key="4">
    <source>
        <dbReference type="ARBA" id="ARBA00022729"/>
    </source>
</evidence>
<dbReference type="InterPro" id="IPR051713">
    <property type="entry name" value="T-cell_Activation_Regulation"/>
</dbReference>
<keyword evidence="6 11" id="KW-0472">Membrane</keyword>
<evidence type="ECO:0000256" key="5">
    <source>
        <dbReference type="ARBA" id="ARBA00022989"/>
    </source>
</evidence>
<keyword evidence="5 11" id="KW-1133">Transmembrane helix</keyword>
<keyword evidence="9" id="KW-0325">Glycoprotein</keyword>
<evidence type="ECO:0000256" key="8">
    <source>
        <dbReference type="ARBA" id="ARBA00023170"/>
    </source>
</evidence>
<evidence type="ECO:0000256" key="6">
    <source>
        <dbReference type="ARBA" id="ARBA00023136"/>
    </source>
</evidence>
<feature type="domain" description="Ig-like" evidence="13">
    <location>
        <begin position="14"/>
        <end position="130"/>
    </location>
</feature>
<dbReference type="GO" id="GO:0009897">
    <property type="term" value="C:external side of plasma membrane"/>
    <property type="evidence" value="ECO:0007669"/>
    <property type="project" value="TreeGrafter"/>
</dbReference>
<accession>A0A9Q1I186</accession>
<keyword evidence="15" id="KW-1185">Reference proteome</keyword>
<dbReference type="PROSITE" id="PS50835">
    <property type="entry name" value="IG_LIKE"/>
    <property type="match status" value="1"/>
</dbReference>
<dbReference type="InterPro" id="IPR013783">
    <property type="entry name" value="Ig-like_fold"/>
</dbReference>
<gene>
    <name evidence="14" type="ORF">COCON_G00084460</name>
</gene>
<evidence type="ECO:0000256" key="3">
    <source>
        <dbReference type="ARBA" id="ARBA00022692"/>
    </source>
</evidence>
<evidence type="ECO:0000256" key="2">
    <source>
        <dbReference type="ARBA" id="ARBA00022475"/>
    </source>
</evidence>
<dbReference type="Gene3D" id="2.60.40.10">
    <property type="entry name" value="Immunoglobulins"/>
    <property type="match status" value="3"/>
</dbReference>
<comment type="subcellular location">
    <subcellularLocation>
        <location evidence="1">Cell membrane</location>
        <topology evidence="1">Single-pass type I membrane protein</topology>
    </subcellularLocation>
</comment>
<dbReference type="InterPro" id="IPR013106">
    <property type="entry name" value="Ig_V-set"/>
</dbReference>
<dbReference type="GO" id="GO:0031295">
    <property type="term" value="P:T cell costimulation"/>
    <property type="evidence" value="ECO:0007669"/>
    <property type="project" value="TreeGrafter"/>
</dbReference>
<organism evidence="14 15">
    <name type="scientific">Conger conger</name>
    <name type="common">Conger eel</name>
    <name type="synonym">Muraena conger</name>
    <dbReference type="NCBI Taxonomy" id="82655"/>
    <lineage>
        <taxon>Eukaryota</taxon>
        <taxon>Metazoa</taxon>
        <taxon>Chordata</taxon>
        <taxon>Craniata</taxon>
        <taxon>Vertebrata</taxon>
        <taxon>Euteleostomi</taxon>
        <taxon>Actinopterygii</taxon>
        <taxon>Neopterygii</taxon>
        <taxon>Teleostei</taxon>
        <taxon>Anguilliformes</taxon>
        <taxon>Congridae</taxon>
        <taxon>Conger</taxon>
    </lineage>
</organism>
<dbReference type="PANTHER" id="PTHR25466">
    <property type="entry name" value="T-LYMPHOCYTE ACTIVATION ANTIGEN"/>
    <property type="match status" value="1"/>
</dbReference>